<dbReference type="EMBL" id="QBML01000018">
    <property type="protein sequence ID" value="PZO39407.1"/>
    <property type="molecule type" value="Genomic_DNA"/>
</dbReference>
<evidence type="ECO:0000256" key="2">
    <source>
        <dbReference type="SAM" id="Phobius"/>
    </source>
</evidence>
<reference evidence="5 6" key="2">
    <citation type="submission" date="2018-06" db="EMBL/GenBank/DDBJ databases">
        <title>Metagenomic assembly of (sub)arctic Cyanobacteria and their associated microbiome from non-axenic cultures.</title>
        <authorList>
            <person name="Baurain D."/>
        </authorList>
    </citation>
    <scope>NUCLEOTIDE SEQUENCE [LARGE SCALE GENOMIC DNA]</scope>
    <source>
        <strain evidence="5">ULC066bin1</strain>
    </source>
</reference>
<keyword evidence="2" id="KW-1133">Transmembrane helix</keyword>
<keyword evidence="2" id="KW-0472">Membrane</keyword>
<dbReference type="PANTHER" id="PTHR47353:SF1">
    <property type="entry name" value="THIOREDOXIN-LIKE PROTEIN HCF164, CHLOROPLASTIC"/>
    <property type="match status" value="1"/>
</dbReference>
<dbReference type="AlphaFoldDB" id="A0A2W4W7Z7"/>
<reference evidence="5 6" key="1">
    <citation type="submission" date="2018-04" db="EMBL/GenBank/DDBJ databases">
        <authorList>
            <person name="Go L.Y."/>
            <person name="Mitchell J.A."/>
        </authorList>
    </citation>
    <scope>NUCLEOTIDE SEQUENCE [LARGE SCALE GENOMIC DNA]</scope>
    <source>
        <strain evidence="5">ULC066bin1</strain>
    </source>
</reference>
<evidence type="ECO:0000313" key="6">
    <source>
        <dbReference type="Proteomes" id="UP000249467"/>
    </source>
</evidence>
<feature type="domain" description="Thioredoxin" evidence="3">
    <location>
        <begin position="37"/>
        <end position="154"/>
    </location>
</feature>
<keyword evidence="2" id="KW-0812">Transmembrane</keyword>
<evidence type="ECO:0000313" key="5">
    <source>
        <dbReference type="EMBL" id="PZO39407.1"/>
    </source>
</evidence>
<comment type="caution">
    <text evidence="5">The sequence shown here is derived from an EMBL/GenBank/DDBJ whole genome shotgun (WGS) entry which is preliminary data.</text>
</comment>
<dbReference type="EMBL" id="QBML01000018">
    <property type="protein sequence ID" value="PZO39387.1"/>
    <property type="molecule type" value="Genomic_DNA"/>
</dbReference>
<dbReference type="Pfam" id="PF00085">
    <property type="entry name" value="Thioredoxin"/>
    <property type="match status" value="1"/>
</dbReference>
<dbReference type="PANTHER" id="PTHR47353">
    <property type="entry name" value="THIOREDOXIN-LIKE PROTEIN HCF164, CHLOROPLASTIC"/>
    <property type="match status" value="1"/>
</dbReference>
<protein>
    <submittedName>
        <fullName evidence="5">Thiol:disulfide interchange protein</fullName>
    </submittedName>
</protein>
<dbReference type="Gene3D" id="3.40.30.10">
    <property type="entry name" value="Glutaredoxin"/>
    <property type="match status" value="1"/>
</dbReference>
<feature type="compositionally biased region" description="Polar residues" evidence="1">
    <location>
        <begin position="161"/>
        <end position="171"/>
    </location>
</feature>
<feature type="transmembrane region" description="Helical" evidence="2">
    <location>
        <begin position="20"/>
        <end position="37"/>
    </location>
</feature>
<name>A0A2W4W7Z7_9CYAN</name>
<evidence type="ECO:0000256" key="1">
    <source>
        <dbReference type="SAM" id="MobiDB-lite"/>
    </source>
</evidence>
<dbReference type="InterPro" id="IPR013766">
    <property type="entry name" value="Thioredoxin_domain"/>
</dbReference>
<dbReference type="InterPro" id="IPR044241">
    <property type="entry name" value="TxlA/HCF164"/>
</dbReference>
<dbReference type="InterPro" id="IPR036249">
    <property type="entry name" value="Thioredoxin-like_sf"/>
</dbReference>
<dbReference type="Proteomes" id="UP000249467">
    <property type="component" value="Unassembled WGS sequence"/>
</dbReference>
<dbReference type="GO" id="GO:0016671">
    <property type="term" value="F:oxidoreductase activity, acting on a sulfur group of donors, disulfide as acceptor"/>
    <property type="evidence" value="ECO:0007669"/>
    <property type="project" value="TreeGrafter"/>
</dbReference>
<evidence type="ECO:0000259" key="3">
    <source>
        <dbReference type="PROSITE" id="PS51352"/>
    </source>
</evidence>
<sequence length="190" mass="20626">MNPESPISPTPTTSNQLRNLLVAIAAILLTTALFFGFQAQQSSTSLDAVAAAAVPIDEALANSKPTTIEFYADWCTSCQSMAADNLSLEKEYSDRMNFVMLNVDNTKWLPEVTKYRVDGIPRFIFLDRENKLIGDTTGAIPREIMAANIDAAIGDLPLPHNSVSSDRTSPVSEAKAADISQPRDHSKKPA</sequence>
<dbReference type="PROSITE" id="PS51352">
    <property type="entry name" value="THIOREDOXIN_2"/>
    <property type="match status" value="1"/>
</dbReference>
<dbReference type="SUPFAM" id="SSF52833">
    <property type="entry name" value="Thioredoxin-like"/>
    <property type="match status" value="1"/>
</dbReference>
<accession>A0A2W4W7Z7</accession>
<evidence type="ECO:0000313" key="4">
    <source>
        <dbReference type="EMBL" id="PZO39387.1"/>
    </source>
</evidence>
<feature type="region of interest" description="Disordered" evidence="1">
    <location>
        <begin position="160"/>
        <end position="190"/>
    </location>
</feature>
<organism evidence="5 6">
    <name type="scientific">Pseudanabaena frigida</name>
    <dbReference type="NCBI Taxonomy" id="945775"/>
    <lineage>
        <taxon>Bacteria</taxon>
        <taxon>Bacillati</taxon>
        <taxon>Cyanobacteriota</taxon>
        <taxon>Cyanophyceae</taxon>
        <taxon>Pseudanabaenales</taxon>
        <taxon>Pseudanabaenaceae</taxon>
        <taxon>Pseudanabaena</taxon>
    </lineage>
</organism>
<gene>
    <name evidence="4" type="ORF">DCF19_14075</name>
    <name evidence="5" type="ORF">DCF19_14195</name>
</gene>
<proteinExistence type="predicted"/>